<keyword evidence="3" id="KW-1185">Reference proteome</keyword>
<dbReference type="EMBL" id="WHUW01000055">
    <property type="protein sequence ID" value="KAF8430929.1"/>
    <property type="molecule type" value="Genomic_DNA"/>
</dbReference>
<dbReference type="Pfam" id="PF05699">
    <property type="entry name" value="Dimer_Tnp_hAT"/>
    <property type="match status" value="1"/>
</dbReference>
<dbReference type="InterPro" id="IPR008906">
    <property type="entry name" value="HATC_C_dom"/>
</dbReference>
<sequence length="239" mass="27432">CIHNDSALRTLSELLRVEQKFSYNTQEHCIRCFPHIINLCVQHMLNKYTEVDFSNVLPMWVNDYRVVIDKVLYVEAVQGDPMGLGRNSVSAIRVSGQHHTGFIKTIANSNKGELEAVRFPTVFRIAMDFLPIQASAMLCEQVFSSSTETDMKKRNWISPLLMEALQMLKFARKQDHINFTDGWITSQKDMLHVQPEGETLPQLIAGYQLWNQFNNVMKLIVEQEGNTVADCMVPLFGYE</sequence>
<feature type="non-terminal residue" evidence="2">
    <location>
        <position position="1"/>
    </location>
</feature>
<reference evidence="2" key="1">
    <citation type="submission" date="2019-10" db="EMBL/GenBank/DDBJ databases">
        <authorList>
            <consortium name="DOE Joint Genome Institute"/>
            <person name="Kuo A."/>
            <person name="Miyauchi S."/>
            <person name="Kiss E."/>
            <person name="Drula E."/>
            <person name="Kohler A."/>
            <person name="Sanchez-Garcia M."/>
            <person name="Andreopoulos B."/>
            <person name="Barry K.W."/>
            <person name="Bonito G."/>
            <person name="Buee M."/>
            <person name="Carver A."/>
            <person name="Chen C."/>
            <person name="Cichocki N."/>
            <person name="Clum A."/>
            <person name="Culley D."/>
            <person name="Crous P.W."/>
            <person name="Fauchery L."/>
            <person name="Girlanda M."/>
            <person name="Hayes R."/>
            <person name="Keri Z."/>
            <person name="LaButti K."/>
            <person name="Lipzen A."/>
            <person name="Lombard V."/>
            <person name="Magnuson J."/>
            <person name="Maillard F."/>
            <person name="Morin E."/>
            <person name="Murat C."/>
            <person name="Nolan M."/>
            <person name="Ohm R."/>
            <person name="Pangilinan J."/>
            <person name="Pereira M."/>
            <person name="Perotto S."/>
            <person name="Peter M."/>
            <person name="Riley R."/>
            <person name="Sitrit Y."/>
            <person name="Stielow B."/>
            <person name="Szollosi G."/>
            <person name="Zifcakova L."/>
            <person name="Stursova M."/>
            <person name="Spatafora J.W."/>
            <person name="Tedersoo L."/>
            <person name="Vaario L.-M."/>
            <person name="Yamada A."/>
            <person name="Yan M."/>
            <person name="Wang P."/>
            <person name="Xu J."/>
            <person name="Bruns T."/>
            <person name="Baldrian P."/>
            <person name="Vilgalys R."/>
            <person name="Henrissat B."/>
            <person name="Grigoriev I.V."/>
            <person name="Hibbett D."/>
            <person name="Nagy L.G."/>
            <person name="Martin F.M."/>
        </authorList>
    </citation>
    <scope>NUCLEOTIDE SEQUENCE</scope>
    <source>
        <strain evidence="2">BED1</strain>
    </source>
</reference>
<feature type="domain" description="HAT C-terminal dimerisation" evidence="1">
    <location>
        <begin position="117"/>
        <end position="169"/>
    </location>
</feature>
<evidence type="ECO:0000313" key="3">
    <source>
        <dbReference type="Proteomes" id="UP001194468"/>
    </source>
</evidence>
<reference evidence="2" key="2">
    <citation type="journal article" date="2020" name="Nat. Commun.">
        <title>Large-scale genome sequencing of mycorrhizal fungi provides insights into the early evolution of symbiotic traits.</title>
        <authorList>
            <person name="Miyauchi S."/>
            <person name="Kiss E."/>
            <person name="Kuo A."/>
            <person name="Drula E."/>
            <person name="Kohler A."/>
            <person name="Sanchez-Garcia M."/>
            <person name="Morin E."/>
            <person name="Andreopoulos B."/>
            <person name="Barry K.W."/>
            <person name="Bonito G."/>
            <person name="Buee M."/>
            <person name="Carver A."/>
            <person name="Chen C."/>
            <person name="Cichocki N."/>
            <person name="Clum A."/>
            <person name="Culley D."/>
            <person name="Crous P.W."/>
            <person name="Fauchery L."/>
            <person name="Girlanda M."/>
            <person name="Hayes R.D."/>
            <person name="Keri Z."/>
            <person name="LaButti K."/>
            <person name="Lipzen A."/>
            <person name="Lombard V."/>
            <person name="Magnuson J."/>
            <person name="Maillard F."/>
            <person name="Murat C."/>
            <person name="Nolan M."/>
            <person name="Ohm R.A."/>
            <person name="Pangilinan J."/>
            <person name="Pereira M.F."/>
            <person name="Perotto S."/>
            <person name="Peter M."/>
            <person name="Pfister S."/>
            <person name="Riley R."/>
            <person name="Sitrit Y."/>
            <person name="Stielow J.B."/>
            <person name="Szollosi G."/>
            <person name="Zifcakova L."/>
            <person name="Stursova M."/>
            <person name="Spatafora J.W."/>
            <person name="Tedersoo L."/>
            <person name="Vaario L.M."/>
            <person name="Yamada A."/>
            <person name="Yan M."/>
            <person name="Wang P."/>
            <person name="Xu J."/>
            <person name="Bruns T."/>
            <person name="Baldrian P."/>
            <person name="Vilgalys R."/>
            <person name="Dunand C."/>
            <person name="Henrissat B."/>
            <person name="Grigoriev I.V."/>
            <person name="Hibbett D."/>
            <person name="Nagy L.G."/>
            <person name="Martin F.M."/>
        </authorList>
    </citation>
    <scope>NUCLEOTIDE SEQUENCE</scope>
    <source>
        <strain evidence="2">BED1</strain>
    </source>
</reference>
<proteinExistence type="predicted"/>
<protein>
    <recommendedName>
        <fullName evidence="1">HAT C-terminal dimerisation domain-containing protein</fullName>
    </recommendedName>
</protein>
<dbReference type="AlphaFoldDB" id="A0AAD4BID0"/>
<dbReference type="GO" id="GO:0046983">
    <property type="term" value="F:protein dimerization activity"/>
    <property type="evidence" value="ECO:0007669"/>
    <property type="project" value="InterPro"/>
</dbReference>
<comment type="caution">
    <text evidence="2">The sequence shown here is derived from an EMBL/GenBank/DDBJ whole genome shotgun (WGS) entry which is preliminary data.</text>
</comment>
<name>A0AAD4BID0_BOLED</name>
<evidence type="ECO:0000259" key="1">
    <source>
        <dbReference type="Pfam" id="PF05699"/>
    </source>
</evidence>
<dbReference type="SUPFAM" id="SSF53098">
    <property type="entry name" value="Ribonuclease H-like"/>
    <property type="match status" value="1"/>
</dbReference>
<dbReference type="Proteomes" id="UP001194468">
    <property type="component" value="Unassembled WGS sequence"/>
</dbReference>
<dbReference type="InterPro" id="IPR012337">
    <property type="entry name" value="RNaseH-like_sf"/>
</dbReference>
<organism evidence="2 3">
    <name type="scientific">Boletus edulis BED1</name>
    <dbReference type="NCBI Taxonomy" id="1328754"/>
    <lineage>
        <taxon>Eukaryota</taxon>
        <taxon>Fungi</taxon>
        <taxon>Dikarya</taxon>
        <taxon>Basidiomycota</taxon>
        <taxon>Agaricomycotina</taxon>
        <taxon>Agaricomycetes</taxon>
        <taxon>Agaricomycetidae</taxon>
        <taxon>Boletales</taxon>
        <taxon>Boletineae</taxon>
        <taxon>Boletaceae</taxon>
        <taxon>Boletoideae</taxon>
        <taxon>Boletus</taxon>
    </lineage>
</organism>
<gene>
    <name evidence="2" type="ORF">L210DRAFT_3416878</name>
</gene>
<evidence type="ECO:0000313" key="2">
    <source>
        <dbReference type="EMBL" id="KAF8430929.1"/>
    </source>
</evidence>
<accession>A0AAD4BID0</accession>